<feature type="region of interest" description="Disordered" evidence="1">
    <location>
        <begin position="100"/>
        <end position="135"/>
    </location>
</feature>
<evidence type="ECO:0000313" key="2">
    <source>
        <dbReference type="EMBL" id="RCH87988.1"/>
    </source>
</evidence>
<comment type="caution">
    <text evidence="2">The sequence shown here is derived from an EMBL/GenBank/DDBJ whole genome shotgun (WGS) entry which is preliminary data.</text>
</comment>
<dbReference type="STRING" id="4846.A0A367JDH0"/>
<organism evidence="2 3">
    <name type="scientific">Rhizopus stolonifer</name>
    <name type="common">Rhizopus nigricans</name>
    <dbReference type="NCBI Taxonomy" id="4846"/>
    <lineage>
        <taxon>Eukaryota</taxon>
        <taxon>Fungi</taxon>
        <taxon>Fungi incertae sedis</taxon>
        <taxon>Mucoromycota</taxon>
        <taxon>Mucoromycotina</taxon>
        <taxon>Mucoromycetes</taxon>
        <taxon>Mucorales</taxon>
        <taxon>Mucorineae</taxon>
        <taxon>Rhizopodaceae</taxon>
        <taxon>Rhizopus</taxon>
    </lineage>
</organism>
<dbReference type="Proteomes" id="UP000253551">
    <property type="component" value="Unassembled WGS sequence"/>
</dbReference>
<evidence type="ECO:0000256" key="1">
    <source>
        <dbReference type="SAM" id="MobiDB-lite"/>
    </source>
</evidence>
<feature type="compositionally biased region" description="Basic residues" evidence="1">
    <location>
        <begin position="51"/>
        <end position="63"/>
    </location>
</feature>
<feature type="region of interest" description="Disordered" evidence="1">
    <location>
        <begin position="1"/>
        <end position="81"/>
    </location>
</feature>
<feature type="compositionally biased region" description="Basic and acidic residues" evidence="1">
    <location>
        <begin position="104"/>
        <end position="114"/>
    </location>
</feature>
<feature type="compositionally biased region" description="Pro residues" evidence="1">
    <location>
        <begin position="39"/>
        <end position="48"/>
    </location>
</feature>
<evidence type="ECO:0000313" key="3">
    <source>
        <dbReference type="Proteomes" id="UP000253551"/>
    </source>
</evidence>
<dbReference type="AlphaFoldDB" id="A0A367JDH0"/>
<keyword evidence="3" id="KW-1185">Reference proteome</keyword>
<sequence>MASNNSGHSSVDNSQHNSPYMSHPQPPQQPAEHSYYSHQPPPPPPPPQSHYAHHPGYNHHHHPIAQSLPPPPTSNAGADHYNVYHAQHYEWQPRHVHSKMYPYESDRRSHEYEKNQTPSPQQTDSSPKVSTATTK</sequence>
<feature type="compositionally biased region" description="Polar residues" evidence="1">
    <location>
        <begin position="115"/>
        <end position="135"/>
    </location>
</feature>
<name>A0A367JDH0_RHIST</name>
<dbReference type="EMBL" id="PJQM01003610">
    <property type="protein sequence ID" value="RCH87988.1"/>
    <property type="molecule type" value="Genomic_DNA"/>
</dbReference>
<feature type="compositionally biased region" description="Polar residues" evidence="1">
    <location>
        <begin position="1"/>
        <end position="20"/>
    </location>
</feature>
<gene>
    <name evidence="2" type="ORF">CU098_010203</name>
</gene>
<proteinExistence type="predicted"/>
<reference evidence="2 3" key="1">
    <citation type="journal article" date="2018" name="G3 (Bethesda)">
        <title>Phylogenetic and Phylogenomic Definition of Rhizopus Species.</title>
        <authorList>
            <person name="Gryganskyi A.P."/>
            <person name="Golan J."/>
            <person name="Dolatabadi S."/>
            <person name="Mondo S."/>
            <person name="Robb S."/>
            <person name="Idnurm A."/>
            <person name="Muszewska A."/>
            <person name="Steczkiewicz K."/>
            <person name="Masonjones S."/>
            <person name="Liao H.L."/>
            <person name="Gajdeczka M.T."/>
            <person name="Anike F."/>
            <person name="Vuek A."/>
            <person name="Anishchenko I.M."/>
            <person name="Voigt K."/>
            <person name="de Hoog G.S."/>
            <person name="Smith M.E."/>
            <person name="Heitman J."/>
            <person name="Vilgalys R."/>
            <person name="Stajich J.E."/>
        </authorList>
    </citation>
    <scope>NUCLEOTIDE SEQUENCE [LARGE SCALE GENOMIC DNA]</scope>
    <source>
        <strain evidence="2 3">LSU 92-RS-03</strain>
    </source>
</reference>
<accession>A0A367JDH0</accession>
<protein>
    <submittedName>
        <fullName evidence="2">Uncharacterized protein</fullName>
    </submittedName>
</protein>